<gene>
    <name evidence="1" type="ORF">KDL01_11350</name>
</gene>
<evidence type="ECO:0000313" key="2">
    <source>
        <dbReference type="Proteomes" id="UP000675781"/>
    </source>
</evidence>
<proteinExistence type="predicted"/>
<protein>
    <recommendedName>
        <fullName evidence="3">HEAT repeat domain-containing protein</fullName>
    </recommendedName>
</protein>
<evidence type="ECO:0000313" key="1">
    <source>
        <dbReference type="EMBL" id="MBR7833866.1"/>
    </source>
</evidence>
<dbReference type="RefSeq" id="WP_212528386.1">
    <property type="nucleotide sequence ID" value="NZ_JAGSOG010000041.1"/>
</dbReference>
<keyword evidence="2" id="KW-1185">Reference proteome</keyword>
<dbReference type="InterPro" id="IPR016024">
    <property type="entry name" value="ARM-type_fold"/>
</dbReference>
<dbReference type="EMBL" id="JAGSOG010000041">
    <property type="protein sequence ID" value="MBR7833866.1"/>
    <property type="molecule type" value="Genomic_DNA"/>
</dbReference>
<accession>A0A941EM64</accession>
<dbReference type="Proteomes" id="UP000675781">
    <property type="component" value="Unassembled WGS sequence"/>
</dbReference>
<sequence length="1134" mass="122501">MQNPAAVRLLAALDPLPYPDRMRLLAAQTRRLAADGLLDEVLDAFAAADEYERRLALTMAKIAQREDRLIAALADPLYRLRVHALKACVRIPGPRTDAAVLATLEDAPLDWRRGLAGAVIAAGRGDLADLLASTERGRLGDRETARLLPACSAEVAAALLPELDRAVPNWGKLGLRHPELVLDHARAGLSALREGMYDGWYQWHGAALIALAERRPTGLFELLEEFKPRNGLPYGLIRNVPTLIRADADRTLRLLVASNPRVTPWWHALSKSSRKRLIQREQPELELVGRALADRPAEFARLLSALRPSARAAFFDAVTTDRDAATAVLSFEVLEALPRPRRYAEVRRMLALDTLAQRPERRLVLSALLPWAEARAGLLAAARRPEPEDRAAGYALLIQCAAASGDPDVLTQLLTTDLDRLRNEQDPVRFAALTALADVAPELFANEEAVAEALLRLVVDATEARDGSPGTHAKLGWLAARILGRQISDGAGRADGPAPLLDWALLAFEQVAGVTGLFPASRLNGVLRRGQEHTLYRALEPWIERGLARADHRLPIALARALERRAWAIPALQEKLEQAIWLGTAATARQAIGLWLGDPTRRDERVGRLVAWEPTVGAIPEVAQVLSLRRTDLLERYLAGEIHGGRFIAGGAVWLPHFTPSLRWLPRQLAAYGALLGRIAADEGAKLPARLHAIHGLGRLPGPDQRRVLRYLDSAHVPLAEAALGELAWSEDPAAALPTLLGHADGERARVAVYAATRAARFVRPSAAALALREVALSPSAKVTSRKEVLRIAATLEIPGLVDLLTEVWQLPGQHRDVKAAAVSRLVELMDDPRVPPLLHEAVADDPAVTSMLLRMQPFVLAERHRAEYGALIVAACAAEDPKTAASAVSVASRWYQWNETVADAVCAAVCDLDRRGEYAASPTALLTLLRQGMPIGRYAAALDQLLAADAADTSDAVDAAVPPPERDRPARRRLIEVVRTAKLDNADAAWRRAVLRATAEVLTGRVGYVAEAVQAAAMSADLSGDPAAVTAQLLDLAARAEGRHDAAERIGNQLSRIIATKDPWEPESVLAAADALAGREADPAAGIIAVRVLEAGGAVLGWPGPFRLALRALRRHAEPAVAEAALAIDTEPS</sequence>
<organism evidence="1 2">
    <name type="scientific">Actinospica durhamensis</name>
    <dbReference type="NCBI Taxonomy" id="1508375"/>
    <lineage>
        <taxon>Bacteria</taxon>
        <taxon>Bacillati</taxon>
        <taxon>Actinomycetota</taxon>
        <taxon>Actinomycetes</taxon>
        <taxon>Catenulisporales</taxon>
        <taxon>Actinospicaceae</taxon>
        <taxon>Actinospica</taxon>
    </lineage>
</organism>
<name>A0A941EM64_9ACTN</name>
<comment type="caution">
    <text evidence="1">The sequence shown here is derived from an EMBL/GenBank/DDBJ whole genome shotgun (WGS) entry which is preliminary data.</text>
</comment>
<reference evidence="1" key="1">
    <citation type="submission" date="2021-04" db="EMBL/GenBank/DDBJ databases">
        <title>Genome based classification of Actinospica acidithermotolerans sp. nov., an actinobacterium isolated from an Indonesian hot spring.</title>
        <authorList>
            <person name="Kusuma A.B."/>
            <person name="Putra K.E."/>
            <person name="Nafisah S."/>
            <person name="Loh J."/>
            <person name="Nouioui I."/>
            <person name="Goodfellow M."/>
        </authorList>
    </citation>
    <scope>NUCLEOTIDE SEQUENCE</scope>
    <source>
        <strain evidence="1">CSCA 57</strain>
    </source>
</reference>
<dbReference type="SUPFAM" id="SSF48371">
    <property type="entry name" value="ARM repeat"/>
    <property type="match status" value="1"/>
</dbReference>
<dbReference type="AlphaFoldDB" id="A0A941EM64"/>
<evidence type="ECO:0008006" key="3">
    <source>
        <dbReference type="Google" id="ProtNLM"/>
    </source>
</evidence>